<sequence length="156" mass="16019">MGSLIACPATDSCVAVTKSGQVSRFDGATWSAARPVPTVAPVASITCPSSAFCLAVDGNGVVFRFDRATWTTVWAVDPGAPQYAVSSLSCVSATLCVAVGYELNYYDLPATTTYDGTGWAGLTPTPSGIGPDLLSCPTATFCLGTNQPGEVVIGRR</sequence>
<evidence type="ECO:0000313" key="1">
    <source>
        <dbReference type="EMBL" id="SDO45861.1"/>
    </source>
</evidence>
<proteinExistence type="predicted"/>
<dbReference type="EMBL" id="LT629710">
    <property type="protein sequence ID" value="SDO45861.1"/>
    <property type="molecule type" value="Genomic_DNA"/>
</dbReference>
<organism evidence="1 2">
    <name type="scientific">Nakamurella panacisegetis</name>
    <dbReference type="NCBI Taxonomy" id="1090615"/>
    <lineage>
        <taxon>Bacteria</taxon>
        <taxon>Bacillati</taxon>
        <taxon>Actinomycetota</taxon>
        <taxon>Actinomycetes</taxon>
        <taxon>Nakamurellales</taxon>
        <taxon>Nakamurellaceae</taxon>
        <taxon>Nakamurella</taxon>
    </lineage>
</organism>
<dbReference type="AlphaFoldDB" id="A0A1H0JR20"/>
<keyword evidence="2" id="KW-1185">Reference proteome</keyword>
<name>A0A1H0JR20_9ACTN</name>
<dbReference type="OrthoDB" id="9802640at2"/>
<dbReference type="Proteomes" id="UP000198741">
    <property type="component" value="Chromosome I"/>
</dbReference>
<accession>A0A1H0JR20</accession>
<reference evidence="1 2" key="1">
    <citation type="submission" date="2016-10" db="EMBL/GenBank/DDBJ databases">
        <authorList>
            <person name="de Groot N.N."/>
        </authorList>
    </citation>
    <scope>NUCLEOTIDE SEQUENCE [LARGE SCALE GENOMIC DNA]</scope>
    <source>
        <strain evidence="2">P4-7,KCTC 19426,CECT 7604</strain>
    </source>
</reference>
<protein>
    <submittedName>
        <fullName evidence="1">Uncharacterized protein</fullName>
    </submittedName>
</protein>
<dbReference type="RefSeq" id="WP_090474847.1">
    <property type="nucleotide sequence ID" value="NZ_LT629710.1"/>
</dbReference>
<gene>
    <name evidence="1" type="ORF">SAMN04515671_0998</name>
</gene>
<evidence type="ECO:0000313" key="2">
    <source>
        <dbReference type="Proteomes" id="UP000198741"/>
    </source>
</evidence>